<reference evidence="1" key="1">
    <citation type="submission" date="2022-10" db="EMBL/GenBank/DDBJ databases">
        <title>Genome Sequence of Xylaria curta.</title>
        <authorList>
            <person name="Buettner E."/>
        </authorList>
    </citation>
    <scope>NUCLEOTIDE SEQUENCE</scope>
    <source>
        <strain evidence="1">Babe10</strain>
    </source>
</reference>
<evidence type="ECO:0000313" key="2">
    <source>
        <dbReference type="Proteomes" id="UP001143856"/>
    </source>
</evidence>
<comment type="caution">
    <text evidence="1">The sequence shown here is derived from an EMBL/GenBank/DDBJ whole genome shotgun (WGS) entry which is preliminary data.</text>
</comment>
<accession>A0ACC1PH98</accession>
<dbReference type="Proteomes" id="UP001143856">
    <property type="component" value="Unassembled WGS sequence"/>
</dbReference>
<gene>
    <name evidence="1" type="ORF">NUW58_g2288</name>
</gene>
<dbReference type="EMBL" id="JAPDGR010000290">
    <property type="protein sequence ID" value="KAJ2992085.1"/>
    <property type="molecule type" value="Genomic_DNA"/>
</dbReference>
<organism evidence="1 2">
    <name type="scientific">Xylaria curta</name>
    <dbReference type="NCBI Taxonomy" id="42375"/>
    <lineage>
        <taxon>Eukaryota</taxon>
        <taxon>Fungi</taxon>
        <taxon>Dikarya</taxon>
        <taxon>Ascomycota</taxon>
        <taxon>Pezizomycotina</taxon>
        <taxon>Sordariomycetes</taxon>
        <taxon>Xylariomycetidae</taxon>
        <taxon>Xylariales</taxon>
        <taxon>Xylariaceae</taxon>
        <taxon>Xylaria</taxon>
    </lineage>
</organism>
<sequence length="138" mass="15713">MSGKCALHRTLKFSTYVLPSNVSERLQGETQTNQRAELTAVVRALELTKKIPKIRIFTDSKYTIDCSINWYKAWQRNGWKKPNGDDVLNQDLVKRIRVLIDERTNHGFDTLFQWVKGHSANAGNIAADRLAVAGAKRK</sequence>
<protein>
    <submittedName>
        <fullName evidence="1">Uncharacterized protein</fullName>
    </submittedName>
</protein>
<keyword evidence="2" id="KW-1185">Reference proteome</keyword>
<proteinExistence type="predicted"/>
<evidence type="ECO:0000313" key="1">
    <source>
        <dbReference type="EMBL" id="KAJ2992085.1"/>
    </source>
</evidence>
<name>A0ACC1PH98_9PEZI</name>